<dbReference type="EMBL" id="CAKOGL010000002">
    <property type="protein sequence ID" value="CAH2083847.1"/>
    <property type="molecule type" value="Genomic_DNA"/>
</dbReference>
<dbReference type="Proteomes" id="UP001153954">
    <property type="component" value="Unassembled WGS sequence"/>
</dbReference>
<name>A0AAU9TCL5_EUPED</name>
<dbReference type="AlphaFoldDB" id="A0AAU9TCL5"/>
<comment type="caution">
    <text evidence="1">The sequence shown here is derived from an EMBL/GenBank/DDBJ whole genome shotgun (WGS) entry which is preliminary data.</text>
</comment>
<reference evidence="1" key="1">
    <citation type="submission" date="2022-03" db="EMBL/GenBank/DDBJ databases">
        <authorList>
            <person name="Tunstrom K."/>
        </authorList>
    </citation>
    <scope>NUCLEOTIDE SEQUENCE</scope>
</reference>
<organism evidence="1 2">
    <name type="scientific">Euphydryas editha</name>
    <name type="common">Edith's checkerspot</name>
    <dbReference type="NCBI Taxonomy" id="104508"/>
    <lineage>
        <taxon>Eukaryota</taxon>
        <taxon>Metazoa</taxon>
        <taxon>Ecdysozoa</taxon>
        <taxon>Arthropoda</taxon>
        <taxon>Hexapoda</taxon>
        <taxon>Insecta</taxon>
        <taxon>Pterygota</taxon>
        <taxon>Neoptera</taxon>
        <taxon>Endopterygota</taxon>
        <taxon>Lepidoptera</taxon>
        <taxon>Glossata</taxon>
        <taxon>Ditrysia</taxon>
        <taxon>Papilionoidea</taxon>
        <taxon>Nymphalidae</taxon>
        <taxon>Nymphalinae</taxon>
        <taxon>Euphydryas</taxon>
    </lineage>
</organism>
<sequence>MVHRHVLNKQFEMLKQLVFCLAMSQIQVAISQSLNRLPPNFIFNRPIQETIETVNPMPLQQTVIEAPNLPVIPQYHPSPTTIITDCTPSVCKNIINTLQLMIACNLIKNRGRPDLANELATPIIGELLSSPGLPYTRPERRFLNPVTSNIPAGCFSPNINTGLVGASNIIPGPQYPGPLYQSTPVGVATLNNNPILGNFYGILSN</sequence>
<proteinExistence type="predicted"/>
<keyword evidence="2" id="KW-1185">Reference proteome</keyword>
<accession>A0AAU9TCL5</accession>
<evidence type="ECO:0000313" key="1">
    <source>
        <dbReference type="EMBL" id="CAH2083847.1"/>
    </source>
</evidence>
<gene>
    <name evidence="1" type="ORF">EEDITHA_LOCUS474</name>
</gene>
<evidence type="ECO:0000313" key="2">
    <source>
        <dbReference type="Proteomes" id="UP001153954"/>
    </source>
</evidence>
<protein>
    <submittedName>
        <fullName evidence="1">Uncharacterized protein</fullName>
    </submittedName>
</protein>